<gene>
    <name evidence="1" type="ORF">AKO1_014910</name>
</gene>
<name>A0AAW2YZQ6_9EUKA</name>
<accession>A0AAW2YZQ6</accession>
<evidence type="ECO:0000313" key="1">
    <source>
        <dbReference type="EMBL" id="KAL0482996.1"/>
    </source>
</evidence>
<keyword evidence="2" id="KW-1185">Reference proteome</keyword>
<comment type="caution">
    <text evidence="1">The sequence shown here is derived from an EMBL/GenBank/DDBJ whole genome shotgun (WGS) entry which is preliminary data.</text>
</comment>
<reference evidence="1 2" key="1">
    <citation type="submission" date="2024-03" db="EMBL/GenBank/DDBJ databases">
        <title>The Acrasis kona genome and developmental transcriptomes reveal deep origins of eukaryotic multicellular pathways.</title>
        <authorList>
            <person name="Sheikh S."/>
            <person name="Fu C.-J."/>
            <person name="Brown M.W."/>
            <person name="Baldauf S.L."/>
        </authorList>
    </citation>
    <scope>NUCLEOTIDE SEQUENCE [LARGE SCALE GENOMIC DNA]</scope>
    <source>
        <strain evidence="1 2">ATCC MYA-3509</strain>
    </source>
</reference>
<organism evidence="1 2">
    <name type="scientific">Acrasis kona</name>
    <dbReference type="NCBI Taxonomy" id="1008807"/>
    <lineage>
        <taxon>Eukaryota</taxon>
        <taxon>Discoba</taxon>
        <taxon>Heterolobosea</taxon>
        <taxon>Tetramitia</taxon>
        <taxon>Eutetramitia</taxon>
        <taxon>Acrasidae</taxon>
        <taxon>Acrasis</taxon>
    </lineage>
</organism>
<dbReference type="Proteomes" id="UP001431209">
    <property type="component" value="Unassembled WGS sequence"/>
</dbReference>
<proteinExistence type="predicted"/>
<evidence type="ECO:0000313" key="2">
    <source>
        <dbReference type="Proteomes" id="UP001431209"/>
    </source>
</evidence>
<protein>
    <submittedName>
        <fullName evidence="1">Uncharacterized protein</fullName>
    </submittedName>
</protein>
<sequence>MTVTLAQEPSSTLHITKESLLHLLRNLYFEQELKICNMQQQNSIIRSQLENSIKCIAGTLHEEDTAPAPTRGSNKRKKRNSDVDCYCIRENYYRKKRVTWAPTVIG</sequence>
<dbReference type="EMBL" id="JAOPGA020000923">
    <property type="protein sequence ID" value="KAL0482996.1"/>
    <property type="molecule type" value="Genomic_DNA"/>
</dbReference>
<dbReference type="AlphaFoldDB" id="A0AAW2YZQ6"/>